<dbReference type="EMBL" id="NQVE01000027">
    <property type="protein sequence ID" value="RAL53180.1"/>
    <property type="molecule type" value="Genomic_DNA"/>
</dbReference>
<proteinExistence type="predicted"/>
<gene>
    <name evidence="1" type="ORF">DM860_006852</name>
</gene>
<dbReference type="AlphaFoldDB" id="A0A328E6J7"/>
<reference evidence="1 2" key="1">
    <citation type="submission" date="2018-06" db="EMBL/GenBank/DDBJ databases">
        <title>The Genome of Cuscuta australis (Dodder) Provides Insight into the Evolution of Plant Parasitism.</title>
        <authorList>
            <person name="Liu H."/>
        </authorList>
    </citation>
    <scope>NUCLEOTIDE SEQUENCE [LARGE SCALE GENOMIC DNA]</scope>
    <source>
        <strain evidence="2">cv. Yunnan</strain>
        <tissue evidence="1">Vines</tissue>
    </source>
</reference>
<comment type="caution">
    <text evidence="1">The sequence shown here is derived from an EMBL/GenBank/DDBJ whole genome shotgun (WGS) entry which is preliminary data.</text>
</comment>
<protein>
    <submittedName>
        <fullName evidence="1">Uncharacterized protein</fullName>
    </submittedName>
</protein>
<accession>A0A328E6J7</accession>
<keyword evidence="2" id="KW-1185">Reference proteome</keyword>
<organism evidence="1 2">
    <name type="scientific">Cuscuta australis</name>
    <dbReference type="NCBI Taxonomy" id="267555"/>
    <lineage>
        <taxon>Eukaryota</taxon>
        <taxon>Viridiplantae</taxon>
        <taxon>Streptophyta</taxon>
        <taxon>Embryophyta</taxon>
        <taxon>Tracheophyta</taxon>
        <taxon>Spermatophyta</taxon>
        <taxon>Magnoliopsida</taxon>
        <taxon>eudicotyledons</taxon>
        <taxon>Gunneridae</taxon>
        <taxon>Pentapetalae</taxon>
        <taxon>asterids</taxon>
        <taxon>lamiids</taxon>
        <taxon>Solanales</taxon>
        <taxon>Convolvulaceae</taxon>
        <taxon>Cuscuteae</taxon>
        <taxon>Cuscuta</taxon>
        <taxon>Cuscuta subgen. Grammica</taxon>
        <taxon>Cuscuta sect. Cleistogrammica</taxon>
    </lineage>
</organism>
<dbReference type="Proteomes" id="UP000249390">
    <property type="component" value="Unassembled WGS sequence"/>
</dbReference>
<evidence type="ECO:0000313" key="2">
    <source>
        <dbReference type="Proteomes" id="UP000249390"/>
    </source>
</evidence>
<name>A0A328E6J7_9ASTE</name>
<sequence length="98" mass="11223">MILRFIKFSSSLQICILDRIHQLLFAGQSLFQHFSLDLTSDASVELSDALQFVLHCHSRALNNKQGRGHINSRQMPDSMKIVSTHVLLRAWGWMDTRG</sequence>
<evidence type="ECO:0000313" key="1">
    <source>
        <dbReference type="EMBL" id="RAL53180.1"/>
    </source>
</evidence>